<evidence type="ECO:0000313" key="1">
    <source>
        <dbReference type="EMBL" id="KAF3546469.1"/>
    </source>
</evidence>
<sequence>MSEPIQKSYVDVGVAPDLEIMQGPEGCLGTWRLQLGSERWALNPEILRWHLGPEGRRGTRRFSFRSWDQIWDPEVIWELRDHGIMFGPGGRREEPEDSPLDPEIMGGTLRPCGNPKVLEVVVTPMRLRLQGVLASSLNQLWDPEISTLNSKPLGFRFLGILIDALGQALMRGLNMPTKLTRSAIAYSSKS</sequence>
<evidence type="ECO:0000313" key="2">
    <source>
        <dbReference type="Proteomes" id="UP000266723"/>
    </source>
</evidence>
<gene>
    <name evidence="1" type="ORF">DY000_02006514</name>
</gene>
<dbReference type="Proteomes" id="UP000266723">
    <property type="component" value="Unassembled WGS sequence"/>
</dbReference>
<accession>A0ABQ7C3N6</accession>
<dbReference type="EMBL" id="QGKV02000832">
    <property type="protein sequence ID" value="KAF3546469.1"/>
    <property type="molecule type" value="Genomic_DNA"/>
</dbReference>
<comment type="caution">
    <text evidence="1">The sequence shown here is derived from an EMBL/GenBank/DDBJ whole genome shotgun (WGS) entry which is preliminary data.</text>
</comment>
<name>A0ABQ7C3N6_BRACR</name>
<reference evidence="1 2" key="1">
    <citation type="journal article" date="2020" name="BMC Genomics">
        <title>Intraspecific diversification of the crop wild relative Brassica cretica Lam. using demographic model selection.</title>
        <authorList>
            <person name="Kioukis A."/>
            <person name="Michalopoulou V.A."/>
            <person name="Briers L."/>
            <person name="Pirintsos S."/>
            <person name="Studholme D.J."/>
            <person name="Pavlidis P."/>
            <person name="Sarris P.F."/>
        </authorList>
    </citation>
    <scope>NUCLEOTIDE SEQUENCE [LARGE SCALE GENOMIC DNA]</scope>
    <source>
        <strain evidence="2">cv. PFS-1207/04</strain>
    </source>
</reference>
<proteinExistence type="predicted"/>
<organism evidence="1 2">
    <name type="scientific">Brassica cretica</name>
    <name type="common">Mustard</name>
    <dbReference type="NCBI Taxonomy" id="69181"/>
    <lineage>
        <taxon>Eukaryota</taxon>
        <taxon>Viridiplantae</taxon>
        <taxon>Streptophyta</taxon>
        <taxon>Embryophyta</taxon>
        <taxon>Tracheophyta</taxon>
        <taxon>Spermatophyta</taxon>
        <taxon>Magnoliopsida</taxon>
        <taxon>eudicotyledons</taxon>
        <taxon>Gunneridae</taxon>
        <taxon>Pentapetalae</taxon>
        <taxon>rosids</taxon>
        <taxon>malvids</taxon>
        <taxon>Brassicales</taxon>
        <taxon>Brassicaceae</taxon>
        <taxon>Brassiceae</taxon>
        <taxon>Brassica</taxon>
    </lineage>
</organism>
<protein>
    <recommendedName>
        <fullName evidence="3">DUF4283 domain-containing protein</fullName>
    </recommendedName>
</protein>
<evidence type="ECO:0008006" key="3">
    <source>
        <dbReference type="Google" id="ProtNLM"/>
    </source>
</evidence>
<keyword evidence="2" id="KW-1185">Reference proteome</keyword>